<dbReference type="EMBL" id="DF238266">
    <property type="protein sequence ID" value="GAQ93131.1"/>
    <property type="molecule type" value="Genomic_DNA"/>
</dbReference>
<keyword evidence="2" id="KW-1133">Transmembrane helix</keyword>
<feature type="transmembrane region" description="Helical" evidence="2">
    <location>
        <begin position="94"/>
        <end position="114"/>
    </location>
</feature>
<reference evidence="3 4" key="1">
    <citation type="journal article" date="2014" name="Nat. Commun.">
        <title>Klebsormidium flaccidum genome reveals primary factors for plant terrestrial adaptation.</title>
        <authorList>
            <person name="Hori K."/>
            <person name="Maruyama F."/>
            <person name="Fujisawa T."/>
            <person name="Togashi T."/>
            <person name="Yamamoto N."/>
            <person name="Seo M."/>
            <person name="Sato S."/>
            <person name="Yamada T."/>
            <person name="Mori H."/>
            <person name="Tajima N."/>
            <person name="Moriyama T."/>
            <person name="Ikeuchi M."/>
            <person name="Watanabe M."/>
            <person name="Wada H."/>
            <person name="Kobayashi K."/>
            <person name="Saito M."/>
            <person name="Masuda T."/>
            <person name="Sasaki-Sekimoto Y."/>
            <person name="Mashiguchi K."/>
            <person name="Awai K."/>
            <person name="Shimojima M."/>
            <person name="Masuda S."/>
            <person name="Iwai M."/>
            <person name="Nobusawa T."/>
            <person name="Narise T."/>
            <person name="Kondo S."/>
            <person name="Saito H."/>
            <person name="Sato R."/>
            <person name="Murakawa M."/>
            <person name="Ihara Y."/>
            <person name="Oshima-Yamada Y."/>
            <person name="Ohtaka K."/>
            <person name="Satoh M."/>
            <person name="Sonobe K."/>
            <person name="Ishii M."/>
            <person name="Ohtani R."/>
            <person name="Kanamori-Sato M."/>
            <person name="Honoki R."/>
            <person name="Miyazaki D."/>
            <person name="Mochizuki H."/>
            <person name="Umetsu J."/>
            <person name="Higashi K."/>
            <person name="Shibata D."/>
            <person name="Kamiya Y."/>
            <person name="Sato N."/>
            <person name="Nakamura Y."/>
            <person name="Tabata S."/>
            <person name="Ida S."/>
            <person name="Kurokawa K."/>
            <person name="Ohta H."/>
        </authorList>
    </citation>
    <scope>NUCLEOTIDE SEQUENCE [LARGE SCALE GENOMIC DNA]</scope>
    <source>
        <strain evidence="3 4">NIES-2285</strain>
    </source>
</reference>
<dbReference type="AlphaFoldDB" id="A0A1Y1IUT1"/>
<evidence type="ECO:0000313" key="3">
    <source>
        <dbReference type="EMBL" id="GAQ93131.1"/>
    </source>
</evidence>
<keyword evidence="4" id="KW-1185">Reference proteome</keyword>
<name>A0A1Y1IUT1_KLENI</name>
<proteinExistence type="predicted"/>
<feature type="transmembrane region" description="Helical" evidence="2">
    <location>
        <begin position="68"/>
        <end position="88"/>
    </location>
</feature>
<protein>
    <submittedName>
        <fullName evidence="3">Uncharacterized protein</fullName>
    </submittedName>
</protein>
<sequence>MLWVGVLWNSLYTVYVIKQFADHFVPTWATGLTHWTRCVEAFLVTFARNQVALAVRYEGTRLWQYRGLMSSTVTMCLAPILIVTRFLIWPDICLWIPGLDFVVLPVCCIPMLIWTMEAVIHHLQSGVHDVFLQCMDLIEMDRNKQLQKEADAEAEEQPSGQKRGAPPPHWNITFQ</sequence>
<evidence type="ECO:0000256" key="2">
    <source>
        <dbReference type="SAM" id="Phobius"/>
    </source>
</evidence>
<dbReference type="Proteomes" id="UP000054558">
    <property type="component" value="Unassembled WGS sequence"/>
</dbReference>
<evidence type="ECO:0000256" key="1">
    <source>
        <dbReference type="SAM" id="MobiDB-lite"/>
    </source>
</evidence>
<feature type="non-terminal residue" evidence="3">
    <location>
        <position position="175"/>
    </location>
</feature>
<accession>A0A1Y1IUT1</accession>
<evidence type="ECO:0000313" key="4">
    <source>
        <dbReference type="Proteomes" id="UP000054558"/>
    </source>
</evidence>
<keyword evidence="2" id="KW-0472">Membrane</keyword>
<gene>
    <name evidence="3" type="ORF">KFL_013170010</name>
</gene>
<organism evidence="3 4">
    <name type="scientific">Klebsormidium nitens</name>
    <name type="common">Green alga</name>
    <name type="synonym">Ulothrix nitens</name>
    <dbReference type="NCBI Taxonomy" id="105231"/>
    <lineage>
        <taxon>Eukaryota</taxon>
        <taxon>Viridiplantae</taxon>
        <taxon>Streptophyta</taxon>
        <taxon>Klebsormidiophyceae</taxon>
        <taxon>Klebsormidiales</taxon>
        <taxon>Klebsormidiaceae</taxon>
        <taxon>Klebsormidium</taxon>
    </lineage>
</organism>
<keyword evidence="2" id="KW-0812">Transmembrane</keyword>
<feature type="region of interest" description="Disordered" evidence="1">
    <location>
        <begin position="148"/>
        <end position="175"/>
    </location>
</feature>